<dbReference type="AlphaFoldDB" id="A0A1Y3M6L8"/>
<dbReference type="EMBL" id="MWPX01000061">
    <property type="protein sequence ID" value="OUM46097.1"/>
    <property type="molecule type" value="Genomic_DNA"/>
</dbReference>
<dbReference type="CDD" id="cd04301">
    <property type="entry name" value="NAT_SF"/>
    <property type="match status" value="1"/>
</dbReference>
<proteinExistence type="predicted"/>
<dbReference type="Proteomes" id="UP000195321">
    <property type="component" value="Unassembled WGS sequence"/>
</dbReference>
<evidence type="ECO:0000313" key="3">
    <source>
        <dbReference type="EMBL" id="OUM46097.1"/>
    </source>
</evidence>
<dbReference type="PANTHER" id="PTHR43626">
    <property type="entry name" value="ACYL-COA N-ACYLTRANSFERASE"/>
    <property type="match status" value="1"/>
</dbReference>
<accession>A0A1Y3M6L8</accession>
<keyword evidence="2" id="KW-0012">Acyltransferase</keyword>
<dbReference type="InterPro" id="IPR016181">
    <property type="entry name" value="Acyl_CoA_acyltransferase"/>
</dbReference>
<dbReference type="PROSITE" id="PS51186">
    <property type="entry name" value="GNAT"/>
    <property type="match status" value="1"/>
</dbReference>
<dbReference type="SUPFAM" id="SSF55729">
    <property type="entry name" value="Acyl-CoA N-acyltransferases (Nat)"/>
    <property type="match status" value="1"/>
</dbReference>
<name>A0A1Y3M6L8_9BACI</name>
<evidence type="ECO:0000256" key="1">
    <source>
        <dbReference type="ARBA" id="ARBA00022679"/>
    </source>
</evidence>
<gene>
    <name evidence="3" type="ORF">BW425_25560</name>
</gene>
<dbReference type="RefSeq" id="WP_016114883.1">
    <property type="nucleotide sequence ID" value="NZ_CP189809.1"/>
</dbReference>
<dbReference type="Pfam" id="PF00583">
    <property type="entry name" value="Acetyltransf_1"/>
    <property type="match status" value="1"/>
</dbReference>
<protein>
    <submittedName>
        <fullName evidence="3">N-acetyltransferase</fullName>
    </submittedName>
</protein>
<reference evidence="3 4" key="1">
    <citation type="submission" date="2017-02" db="EMBL/GenBank/DDBJ databases">
        <title>Bacillus pseudomycoides isolate FSL K6-0042.</title>
        <authorList>
            <person name="Kovac J."/>
        </authorList>
    </citation>
    <scope>NUCLEOTIDE SEQUENCE [LARGE SCALE GENOMIC DNA]</scope>
    <source>
        <strain evidence="3 4">FSL K6-0042</strain>
    </source>
</reference>
<organism evidence="3 4">
    <name type="scientific">Bacillus pseudomycoides</name>
    <dbReference type="NCBI Taxonomy" id="64104"/>
    <lineage>
        <taxon>Bacteria</taxon>
        <taxon>Bacillati</taxon>
        <taxon>Bacillota</taxon>
        <taxon>Bacilli</taxon>
        <taxon>Bacillales</taxon>
        <taxon>Bacillaceae</taxon>
        <taxon>Bacillus</taxon>
        <taxon>Bacillus cereus group</taxon>
    </lineage>
</organism>
<dbReference type="InterPro" id="IPR045039">
    <property type="entry name" value="NSI-like"/>
</dbReference>
<comment type="caution">
    <text evidence="3">The sequence shown here is derived from an EMBL/GenBank/DDBJ whole genome shotgun (WGS) entry which is preliminary data.</text>
</comment>
<evidence type="ECO:0000313" key="4">
    <source>
        <dbReference type="Proteomes" id="UP000195321"/>
    </source>
</evidence>
<evidence type="ECO:0000256" key="2">
    <source>
        <dbReference type="ARBA" id="ARBA00023315"/>
    </source>
</evidence>
<sequence length="96" mass="10868">MHNTLTQSTFIISAYDNGQLIATGRIISDGVINAYLCGLVVHPSFQNRGIGKEIVQKLIVKCQKQNLHLRLLCTKENIPFYEKLNFEEFGVGMKKK</sequence>
<dbReference type="Gene3D" id="3.40.630.30">
    <property type="match status" value="1"/>
</dbReference>
<keyword evidence="1 3" id="KW-0808">Transferase</keyword>
<dbReference type="InterPro" id="IPR000182">
    <property type="entry name" value="GNAT_dom"/>
</dbReference>
<dbReference type="GO" id="GO:0005737">
    <property type="term" value="C:cytoplasm"/>
    <property type="evidence" value="ECO:0007669"/>
    <property type="project" value="TreeGrafter"/>
</dbReference>
<dbReference type="PANTHER" id="PTHR43626:SF4">
    <property type="entry name" value="GCN5-RELATED N-ACETYLTRANSFERASE 2, CHLOROPLASTIC"/>
    <property type="match status" value="1"/>
</dbReference>
<dbReference type="GO" id="GO:0008080">
    <property type="term" value="F:N-acetyltransferase activity"/>
    <property type="evidence" value="ECO:0007669"/>
    <property type="project" value="InterPro"/>
</dbReference>